<protein>
    <submittedName>
        <fullName evidence="2">Uncharacterized protein</fullName>
    </submittedName>
</protein>
<evidence type="ECO:0000256" key="1">
    <source>
        <dbReference type="SAM" id="MobiDB-lite"/>
    </source>
</evidence>
<dbReference type="AlphaFoldDB" id="A0AAJ5C461"/>
<proteinExistence type="predicted"/>
<comment type="caution">
    <text evidence="2">The sequence shown here is derived from an EMBL/GenBank/DDBJ whole genome shotgun (WGS) entry which is preliminary data.</text>
</comment>
<reference evidence="2" key="1">
    <citation type="submission" date="2023-10" db="EMBL/GenBank/DDBJ databases">
        <authorList>
            <person name="Guldener U."/>
        </authorList>
    </citation>
    <scope>NUCLEOTIDE SEQUENCE</scope>
    <source>
        <strain evidence="2">Mp4</strain>
    </source>
</reference>
<dbReference type="Proteomes" id="UP001294444">
    <property type="component" value="Unassembled WGS sequence"/>
</dbReference>
<keyword evidence="3" id="KW-1185">Reference proteome</keyword>
<sequence length="170" mass="18873">MKKAEGKHNKKKKKTRKKKEDETTQKACVEAPDWIFAYVRCLQAWIDSKLAQIPTTNSVAIYHCRLSGLHVLTLANIATRILLAYLSVPAKMRVDPAVILWPRMFLSFTQPVWIYLEEAESAAAFNDVFPPLPLPRSGLGSQATSPFSNILPIADSRASAQLVSSSFLGS</sequence>
<feature type="compositionally biased region" description="Basic residues" evidence="1">
    <location>
        <begin position="8"/>
        <end position="17"/>
    </location>
</feature>
<organism evidence="2 3">
    <name type="scientific">Melanopsichium pennsylvanicum</name>
    <dbReference type="NCBI Taxonomy" id="63383"/>
    <lineage>
        <taxon>Eukaryota</taxon>
        <taxon>Fungi</taxon>
        <taxon>Dikarya</taxon>
        <taxon>Basidiomycota</taxon>
        <taxon>Ustilaginomycotina</taxon>
        <taxon>Ustilaginomycetes</taxon>
        <taxon>Ustilaginales</taxon>
        <taxon>Ustilaginaceae</taxon>
        <taxon>Melanopsichium</taxon>
    </lineage>
</organism>
<gene>
    <name evidence="2" type="ORF">MEPE_02004</name>
</gene>
<name>A0AAJ5C461_9BASI</name>
<dbReference type="EMBL" id="OAPG01000003">
    <property type="protein sequence ID" value="SNX83297.1"/>
    <property type="molecule type" value="Genomic_DNA"/>
</dbReference>
<accession>A0AAJ5C461</accession>
<evidence type="ECO:0000313" key="2">
    <source>
        <dbReference type="EMBL" id="SNX83297.1"/>
    </source>
</evidence>
<feature type="region of interest" description="Disordered" evidence="1">
    <location>
        <begin position="1"/>
        <end position="23"/>
    </location>
</feature>
<evidence type="ECO:0000313" key="3">
    <source>
        <dbReference type="Proteomes" id="UP001294444"/>
    </source>
</evidence>